<evidence type="ECO:0000256" key="2">
    <source>
        <dbReference type="SAM" id="Phobius"/>
    </source>
</evidence>
<evidence type="ECO:0008006" key="5">
    <source>
        <dbReference type="Google" id="ProtNLM"/>
    </source>
</evidence>
<dbReference type="EMBL" id="NAJL01000031">
    <property type="protein sequence ID" value="TKA26000.1"/>
    <property type="molecule type" value="Genomic_DNA"/>
</dbReference>
<keyword evidence="2" id="KW-0812">Transmembrane</keyword>
<feature type="transmembrane region" description="Helical" evidence="2">
    <location>
        <begin position="85"/>
        <end position="105"/>
    </location>
</feature>
<accession>A0A4U0TUM7</accession>
<feature type="region of interest" description="Disordered" evidence="1">
    <location>
        <begin position="405"/>
        <end position="427"/>
    </location>
</feature>
<dbReference type="AlphaFoldDB" id="A0A4U0TUM7"/>
<name>A0A4U0TUM7_9PEZI</name>
<keyword evidence="2" id="KW-1133">Transmembrane helix</keyword>
<reference evidence="3 4" key="1">
    <citation type="submission" date="2017-03" db="EMBL/GenBank/DDBJ databases">
        <title>Genomes of endolithic fungi from Antarctica.</title>
        <authorList>
            <person name="Coleine C."/>
            <person name="Masonjones S."/>
            <person name="Stajich J.E."/>
        </authorList>
    </citation>
    <scope>NUCLEOTIDE SEQUENCE [LARGE SCALE GENOMIC DNA]</scope>
    <source>
        <strain evidence="3 4">CCFEE 6315</strain>
    </source>
</reference>
<organism evidence="3 4">
    <name type="scientific">Salinomyces thailandicus</name>
    <dbReference type="NCBI Taxonomy" id="706561"/>
    <lineage>
        <taxon>Eukaryota</taxon>
        <taxon>Fungi</taxon>
        <taxon>Dikarya</taxon>
        <taxon>Ascomycota</taxon>
        <taxon>Pezizomycotina</taxon>
        <taxon>Dothideomycetes</taxon>
        <taxon>Dothideomycetidae</taxon>
        <taxon>Mycosphaerellales</taxon>
        <taxon>Teratosphaeriaceae</taxon>
        <taxon>Salinomyces</taxon>
    </lineage>
</organism>
<proteinExistence type="predicted"/>
<keyword evidence="4" id="KW-1185">Reference proteome</keyword>
<gene>
    <name evidence="3" type="ORF">B0A50_05512</name>
</gene>
<evidence type="ECO:0000313" key="3">
    <source>
        <dbReference type="EMBL" id="TKA26000.1"/>
    </source>
</evidence>
<comment type="caution">
    <text evidence="3">The sequence shown here is derived from an EMBL/GenBank/DDBJ whole genome shotgun (WGS) entry which is preliminary data.</text>
</comment>
<keyword evidence="2" id="KW-0472">Membrane</keyword>
<dbReference type="Proteomes" id="UP000308549">
    <property type="component" value="Unassembled WGS sequence"/>
</dbReference>
<sequence length="585" mass="64365">MLAPKRLLKTRIPPLRPLRPPSYPRLLTTLPRPTTTRPQLPYLSTPTRHRPTLPFHKTLPNTFTRLLTTETRSYIHSQLFLAAKWTALIWTFLGLGVIAYVGLLIEAEERWHPTPGEWAFGLRWGLRTARALAREEGLVDWARVGAASLRCKGKLEKDVQEVSESGALDSWRRDVRGLDISEKSWPWRAGYFEVLMKCAVAAEHLDGMLLDTTRRMVFPKDVVLGPSNPDPRPVPGYMAAAPREENCERPFEEPERFYLSVLRGRGFTTAQRLEAAGGLANWLEFCGEAGRAQEVYRCGVEIAREGLAAGGEEVMDRMTGVLRPEIGAVASENLLRATTGLAGHLARAGEVADALPIFLSVLRARRNAPVELSVADSASSLPSDGGVEKPKTDIGGAIASVRRFFRPPRFPPPPPSGDTPFARPSERPDCEDSELMLYIGEILFATSTASEQEGVGWTRQAVAIAEANLQAANANPGRRGAGRDGEEGKCKQCLITGVENWEAMLQRLVDREAGFLTSQSENKGGAGWLDWRSWFASAVGVAKMDIQAELEQVGALRERLVREGISELMGRSKGNVGQGQGMWIG</sequence>
<protein>
    <recommendedName>
        <fullName evidence="5">MFS maltose permease</fullName>
    </recommendedName>
</protein>
<evidence type="ECO:0000256" key="1">
    <source>
        <dbReference type="SAM" id="MobiDB-lite"/>
    </source>
</evidence>
<dbReference type="OrthoDB" id="5408102at2759"/>
<evidence type="ECO:0000313" key="4">
    <source>
        <dbReference type="Proteomes" id="UP000308549"/>
    </source>
</evidence>
<feature type="compositionally biased region" description="Pro residues" evidence="1">
    <location>
        <begin position="408"/>
        <end position="417"/>
    </location>
</feature>